<evidence type="ECO:0000313" key="5">
    <source>
        <dbReference type="Proteomes" id="UP000198822"/>
    </source>
</evidence>
<name>A0A1G8H2H2_9MICO</name>
<accession>A0A1G8H2H2</accession>
<feature type="region of interest" description="Disordered" evidence="1">
    <location>
        <begin position="27"/>
        <end position="51"/>
    </location>
</feature>
<dbReference type="OrthoDB" id="26872at2"/>
<dbReference type="AlphaFoldDB" id="A0A1G8H2H2"/>
<feature type="signal peptide" evidence="2">
    <location>
        <begin position="1"/>
        <end position="21"/>
    </location>
</feature>
<dbReference type="EMBL" id="LT629695">
    <property type="protein sequence ID" value="SDI00872.1"/>
    <property type="molecule type" value="Genomic_DNA"/>
</dbReference>
<evidence type="ECO:0000256" key="2">
    <source>
        <dbReference type="SAM" id="SignalP"/>
    </source>
</evidence>
<dbReference type="InterPro" id="IPR012347">
    <property type="entry name" value="Ferritin-like"/>
</dbReference>
<keyword evidence="5" id="KW-1185">Reference proteome</keyword>
<feature type="domain" description="DUF305" evidence="3">
    <location>
        <begin position="55"/>
        <end position="198"/>
    </location>
</feature>
<dbReference type="Pfam" id="PF03713">
    <property type="entry name" value="DUF305"/>
    <property type="match status" value="1"/>
</dbReference>
<dbReference type="Proteomes" id="UP000198822">
    <property type="component" value="Chromosome I"/>
</dbReference>
<evidence type="ECO:0000259" key="3">
    <source>
        <dbReference type="Pfam" id="PF03713"/>
    </source>
</evidence>
<dbReference type="RefSeq" id="WP_092506585.1">
    <property type="nucleotide sequence ID" value="NZ_LT629695.1"/>
</dbReference>
<proteinExistence type="predicted"/>
<feature type="chain" id="PRO_5038729193" evidence="2">
    <location>
        <begin position="22"/>
        <end position="201"/>
    </location>
</feature>
<organism evidence="4 5">
    <name type="scientific">Agrococcus jejuensis</name>
    <dbReference type="NCBI Taxonomy" id="399736"/>
    <lineage>
        <taxon>Bacteria</taxon>
        <taxon>Bacillati</taxon>
        <taxon>Actinomycetota</taxon>
        <taxon>Actinomycetes</taxon>
        <taxon>Micrococcales</taxon>
        <taxon>Microbacteriaceae</taxon>
        <taxon>Agrococcus</taxon>
    </lineage>
</organism>
<keyword evidence="2" id="KW-0732">Signal</keyword>
<sequence>MRRRIASTSAVLAAAAAVALAGCAATDAGSSHDGHGADPGAQPSVESSSGASPADVMFAAMMIPHHEQAVEMADIVLAKPDLDARVADLATRIRDAQAPEIATMEGWLAAWGEDADAHAGMQHGDDGMLSDDELADLEAADGAEASRLFLEGMIAHHEGAVTMAEQQLADGSDPDALALAESIVATQQAEIDEMRALLDEL</sequence>
<protein>
    <submittedName>
        <fullName evidence="4">Uncharacterized conserved protein, DUF305 family</fullName>
    </submittedName>
</protein>
<dbReference type="PROSITE" id="PS51257">
    <property type="entry name" value="PROKAR_LIPOPROTEIN"/>
    <property type="match status" value="1"/>
</dbReference>
<dbReference type="Gene3D" id="1.20.1260.10">
    <property type="match status" value="1"/>
</dbReference>
<reference evidence="5" key="1">
    <citation type="submission" date="2016-10" db="EMBL/GenBank/DDBJ databases">
        <authorList>
            <person name="Varghese N."/>
            <person name="Submissions S."/>
        </authorList>
    </citation>
    <scope>NUCLEOTIDE SEQUENCE [LARGE SCALE GENOMIC DNA]</scope>
    <source>
        <strain evidence="5">DSM 22002</strain>
    </source>
</reference>
<dbReference type="PANTHER" id="PTHR36933:SF1">
    <property type="entry name" value="SLL0788 PROTEIN"/>
    <property type="match status" value="1"/>
</dbReference>
<evidence type="ECO:0000313" key="4">
    <source>
        <dbReference type="EMBL" id="SDI00872.1"/>
    </source>
</evidence>
<gene>
    <name evidence="4" type="ORF">SAMN04489720_3186</name>
</gene>
<evidence type="ECO:0000256" key="1">
    <source>
        <dbReference type="SAM" id="MobiDB-lite"/>
    </source>
</evidence>
<dbReference type="InterPro" id="IPR005183">
    <property type="entry name" value="DUF305_CopM-like"/>
</dbReference>
<dbReference type="PANTHER" id="PTHR36933">
    <property type="entry name" value="SLL0788 PROTEIN"/>
    <property type="match status" value="1"/>
</dbReference>